<dbReference type="InterPro" id="IPR011495">
    <property type="entry name" value="Sig_transdc_His_kin_sub2_dim/P"/>
</dbReference>
<proteinExistence type="predicted"/>
<evidence type="ECO:0000259" key="8">
    <source>
        <dbReference type="Pfam" id="PF07568"/>
    </source>
</evidence>
<evidence type="ECO:0000256" key="4">
    <source>
        <dbReference type="ARBA" id="ARBA00022989"/>
    </source>
</evidence>
<dbReference type="CDD" id="cd12913">
    <property type="entry name" value="PDC1_MCP_like"/>
    <property type="match status" value="1"/>
</dbReference>
<feature type="domain" description="Signal transduction histidine kinase subgroup 2 dimerisation and phosphoacceptor" evidence="8">
    <location>
        <begin position="419"/>
        <end position="487"/>
    </location>
</feature>
<dbReference type="Proteomes" id="UP001466331">
    <property type="component" value="Unassembled WGS sequence"/>
</dbReference>
<protein>
    <submittedName>
        <fullName evidence="9">Cache domain-containing protein</fullName>
    </submittedName>
</protein>
<evidence type="ECO:0000313" key="9">
    <source>
        <dbReference type="EMBL" id="MEM5947590.1"/>
    </source>
</evidence>
<evidence type="ECO:0000256" key="5">
    <source>
        <dbReference type="ARBA" id="ARBA00023136"/>
    </source>
</evidence>
<sequence length="605" mass="69224">MAPLKLLIIRSSITRKMLLPIAGFLILFFIIGLIVIDLTTERAGREYLQQLEQLVSSSIKAELEDMLTTTQNIAYINSAYVEENIDEPKVFYNEIIELFKKELDINRNISIIAVGLKNGFYVEAQRLQDNSIRCAIREKGDDKDLVFFRYNMGIRENTGEIVENYDPRTRPWYKAVKNSISPRWSQPYTLASSGTPAIAISMPIKEGEGVTTVTLELSFISFVVKNAINNHNTELLLTDKDNRILASSIPLPKNIMLKRAEELSQYEYVPPRAILFTDAISLTEEKQKQINDKILSMSNLTANNLYLKLYFITDRNSLLSPFIIIKNSSIGNLVGFLITSFILMIITERKIKSRFKKLTEYTSITGIGESIPQGLVEMTADPDEIGQLARALLAFRRTISEQQERILFDLEEKSRMIREIDHRVKNNIQMMSSIMALEAESYEKETKDVILFIRKLILTMGIVHDIAYEQPRLSSIELSGYFASVIHLFEDRLNPNDKGIEYKSNVNINMDMPMLIPHGIILAYFLGKIKKDTTNSSQIYITLNQLEESFSLDIRCTNIRKDNNLDSILDSALITGVLSQLSAKLEEHTINNSEVYLKIRFRQHK</sequence>
<dbReference type="Gene3D" id="3.30.450.20">
    <property type="entry name" value="PAS domain"/>
    <property type="match status" value="3"/>
</dbReference>
<evidence type="ECO:0000259" key="7">
    <source>
        <dbReference type="Pfam" id="PF02743"/>
    </source>
</evidence>
<dbReference type="InterPro" id="IPR033479">
    <property type="entry name" value="dCache_1"/>
</dbReference>
<accession>A0ABU9UC81</accession>
<evidence type="ECO:0000256" key="1">
    <source>
        <dbReference type="ARBA" id="ARBA00004651"/>
    </source>
</evidence>
<evidence type="ECO:0000256" key="2">
    <source>
        <dbReference type="ARBA" id="ARBA00022475"/>
    </source>
</evidence>
<keyword evidence="10" id="KW-1185">Reference proteome</keyword>
<comment type="subcellular location">
    <subcellularLocation>
        <location evidence="1">Cell membrane</location>
        <topology evidence="1">Multi-pass membrane protein</topology>
    </subcellularLocation>
</comment>
<keyword evidence="5 6" id="KW-0472">Membrane</keyword>
<dbReference type="EMBL" id="JBCHKQ010000001">
    <property type="protein sequence ID" value="MEM5947590.1"/>
    <property type="molecule type" value="Genomic_DNA"/>
</dbReference>
<keyword evidence="2" id="KW-1003">Cell membrane</keyword>
<organism evidence="9 10">
    <name type="scientific">Rarispira pelagica</name>
    <dbReference type="NCBI Taxonomy" id="3141764"/>
    <lineage>
        <taxon>Bacteria</taxon>
        <taxon>Pseudomonadati</taxon>
        <taxon>Spirochaetota</taxon>
        <taxon>Spirochaetia</taxon>
        <taxon>Winmispirales</taxon>
        <taxon>Winmispiraceae</taxon>
        <taxon>Rarispira</taxon>
    </lineage>
</organism>
<feature type="domain" description="Cache" evidence="7">
    <location>
        <begin position="46"/>
        <end position="258"/>
    </location>
</feature>
<feature type="transmembrane region" description="Helical" evidence="6">
    <location>
        <begin position="329"/>
        <end position="347"/>
    </location>
</feature>
<reference evidence="9 10" key="1">
    <citation type="submission" date="2024-03" db="EMBL/GenBank/DDBJ databases">
        <title>Ignisphaera cupida sp. nov., a hyperthermophilic hydrolytic archaeon from a hot spring of Kamchatka, and proposal of Ignisphaeraceae fam. nov.</title>
        <authorList>
            <person name="Podosokorskaya O.A."/>
            <person name="Elcheninov A.G."/>
            <person name="Maltseva A.I."/>
            <person name="Zayulina K.S."/>
            <person name="Novikov A."/>
            <person name="Merkel A.Y."/>
        </authorList>
    </citation>
    <scope>NUCLEOTIDE SEQUENCE [LARGE SCALE GENOMIC DNA]</scope>
    <source>
        <strain evidence="9 10">38H-sp</strain>
    </source>
</reference>
<feature type="transmembrane region" description="Helical" evidence="6">
    <location>
        <begin position="17"/>
        <end position="36"/>
    </location>
</feature>
<evidence type="ECO:0000256" key="3">
    <source>
        <dbReference type="ARBA" id="ARBA00022692"/>
    </source>
</evidence>
<keyword evidence="3 6" id="KW-0812">Transmembrane</keyword>
<evidence type="ECO:0000313" key="10">
    <source>
        <dbReference type="Proteomes" id="UP001466331"/>
    </source>
</evidence>
<evidence type="ECO:0000256" key="6">
    <source>
        <dbReference type="SAM" id="Phobius"/>
    </source>
</evidence>
<comment type="caution">
    <text evidence="9">The sequence shown here is derived from an EMBL/GenBank/DDBJ whole genome shotgun (WGS) entry which is preliminary data.</text>
</comment>
<dbReference type="RefSeq" id="WP_420069033.1">
    <property type="nucleotide sequence ID" value="NZ_JBCHKQ010000001.1"/>
</dbReference>
<dbReference type="Pfam" id="PF07568">
    <property type="entry name" value="HisKA_2"/>
    <property type="match status" value="1"/>
</dbReference>
<keyword evidence="4 6" id="KW-1133">Transmembrane helix</keyword>
<dbReference type="Pfam" id="PF02743">
    <property type="entry name" value="dCache_1"/>
    <property type="match status" value="1"/>
</dbReference>
<name>A0ABU9UC81_9SPIR</name>
<gene>
    <name evidence="9" type="ORF">WKV44_03435</name>
</gene>